<protein>
    <submittedName>
        <fullName evidence="6">Uncharacterized protein</fullName>
    </submittedName>
</protein>
<evidence type="ECO:0000256" key="5">
    <source>
        <dbReference type="SAM" id="Coils"/>
    </source>
</evidence>
<keyword evidence="2" id="KW-0677">Repeat</keyword>
<dbReference type="AlphaFoldDB" id="A0A815IEA8"/>
<sequence length="411" mass="47735">LAEHQQLLNEELLHITKDYDQFKQRINEQKQNPQNDALIKQIDQWERNSIEKIQEKAQNWREIVLKYSPTAINDIEMKLDDLSEQIKQIQKENDFNETKLNYLRNQLMTITEEFNNPPNISIEQDSRSFINEISFILSKKPKWDEWKQNAITVAGGNKQGQELNQLSGPMGIFIDKNKNLFIADYDNHRIVEWKYNAKEGQITAGGHGRGDRMDQLDHPTDVIVDQQNHSIIIADWGNRRVIQWLNQDQQILIDNIYYSKFNKWEQNAITVAGGNGKGNKLNELNALSFIFVDDDQSVYVSDQENHRVMKWRKDAKEGTIVAGGNRTRLSYAQGVIVDHLGQIYVADYLNHRVMRWCEGKEKGEIVVGGNGEGNQSDQLHYPRGICFDDEGNLYVVDSENNRIQKFKIICE</sequence>
<evidence type="ECO:0000256" key="3">
    <source>
        <dbReference type="ARBA" id="ARBA00023180"/>
    </source>
</evidence>
<dbReference type="Pfam" id="PF01436">
    <property type="entry name" value="NHL"/>
    <property type="match status" value="1"/>
</dbReference>
<feature type="repeat" description="NHL" evidence="4">
    <location>
        <begin position="378"/>
        <end position="409"/>
    </location>
</feature>
<evidence type="ECO:0000313" key="6">
    <source>
        <dbReference type="EMBL" id="CAF1367471.1"/>
    </source>
</evidence>
<dbReference type="GO" id="GO:0005576">
    <property type="term" value="C:extracellular region"/>
    <property type="evidence" value="ECO:0007669"/>
    <property type="project" value="TreeGrafter"/>
</dbReference>
<evidence type="ECO:0000256" key="4">
    <source>
        <dbReference type="PROSITE-ProRule" id="PRU00504"/>
    </source>
</evidence>
<organism evidence="6 7">
    <name type="scientific">Adineta steineri</name>
    <dbReference type="NCBI Taxonomy" id="433720"/>
    <lineage>
        <taxon>Eukaryota</taxon>
        <taxon>Metazoa</taxon>
        <taxon>Spiralia</taxon>
        <taxon>Gnathifera</taxon>
        <taxon>Rotifera</taxon>
        <taxon>Eurotatoria</taxon>
        <taxon>Bdelloidea</taxon>
        <taxon>Adinetida</taxon>
        <taxon>Adinetidae</taxon>
        <taxon>Adineta</taxon>
    </lineage>
</organism>
<evidence type="ECO:0000256" key="2">
    <source>
        <dbReference type="ARBA" id="ARBA00022737"/>
    </source>
</evidence>
<dbReference type="Proteomes" id="UP000663860">
    <property type="component" value="Unassembled WGS sequence"/>
</dbReference>
<feature type="coiled-coil region" evidence="5">
    <location>
        <begin position="72"/>
        <end position="106"/>
    </location>
</feature>
<keyword evidence="1" id="KW-0732">Signal</keyword>
<keyword evidence="3" id="KW-0325">Glycoprotein</keyword>
<evidence type="ECO:0000313" key="7">
    <source>
        <dbReference type="Proteomes" id="UP000663860"/>
    </source>
</evidence>
<reference evidence="6" key="1">
    <citation type="submission" date="2021-02" db="EMBL/GenBank/DDBJ databases">
        <authorList>
            <person name="Nowell W R."/>
        </authorList>
    </citation>
    <scope>NUCLEOTIDE SEQUENCE</scope>
</reference>
<dbReference type="PROSITE" id="PS51125">
    <property type="entry name" value="NHL"/>
    <property type="match status" value="1"/>
</dbReference>
<feature type="non-terminal residue" evidence="6">
    <location>
        <position position="411"/>
    </location>
</feature>
<dbReference type="Gene3D" id="2.120.10.30">
    <property type="entry name" value="TolB, C-terminal domain"/>
    <property type="match status" value="3"/>
</dbReference>
<dbReference type="InterPro" id="IPR001258">
    <property type="entry name" value="NHL_repeat"/>
</dbReference>
<dbReference type="PANTHER" id="PTHR10680:SF14">
    <property type="entry name" value="PEPTIDYL-GLYCINE ALPHA-AMIDATING MONOOXYGENASE"/>
    <property type="match status" value="1"/>
</dbReference>
<keyword evidence="5" id="KW-0175">Coiled coil</keyword>
<comment type="caution">
    <text evidence="6">The sequence shown here is derived from an EMBL/GenBank/DDBJ whole genome shotgun (WGS) entry which is preliminary data.</text>
</comment>
<evidence type="ECO:0000256" key="1">
    <source>
        <dbReference type="ARBA" id="ARBA00022729"/>
    </source>
</evidence>
<dbReference type="CDD" id="cd05819">
    <property type="entry name" value="NHL"/>
    <property type="match status" value="1"/>
</dbReference>
<dbReference type="PANTHER" id="PTHR10680">
    <property type="entry name" value="PEPTIDYL-GLYCINE ALPHA-AMIDATING MONOOXYGENASE"/>
    <property type="match status" value="1"/>
</dbReference>
<proteinExistence type="predicted"/>
<dbReference type="EMBL" id="CAJNOE010000971">
    <property type="protein sequence ID" value="CAF1367471.1"/>
    <property type="molecule type" value="Genomic_DNA"/>
</dbReference>
<dbReference type="SUPFAM" id="SSF101898">
    <property type="entry name" value="NHL repeat"/>
    <property type="match status" value="1"/>
</dbReference>
<dbReference type="InterPro" id="IPR011042">
    <property type="entry name" value="6-blade_b-propeller_TolB-like"/>
</dbReference>
<accession>A0A815IEA8</accession>
<name>A0A815IEA8_9BILA</name>
<gene>
    <name evidence="6" type="ORF">IZO911_LOCUS37670</name>
</gene>